<dbReference type="Gene3D" id="3.40.50.150">
    <property type="entry name" value="Vaccinia Virus protein VP39"/>
    <property type="match status" value="1"/>
</dbReference>
<dbReference type="PANTHER" id="PTHR43591:SF24">
    <property type="entry name" value="2-METHOXY-6-POLYPRENYL-1,4-BENZOQUINOL METHYLASE, MITOCHONDRIAL"/>
    <property type="match status" value="1"/>
</dbReference>
<dbReference type="GO" id="GO:0008168">
    <property type="term" value="F:methyltransferase activity"/>
    <property type="evidence" value="ECO:0007669"/>
    <property type="project" value="UniProtKB-KW"/>
</dbReference>
<organism evidence="2 3">
    <name type="scientific">Nocardioides conyzicola</name>
    <dbReference type="NCBI Taxonomy" id="1651781"/>
    <lineage>
        <taxon>Bacteria</taxon>
        <taxon>Bacillati</taxon>
        <taxon>Actinomycetota</taxon>
        <taxon>Actinomycetes</taxon>
        <taxon>Propionibacteriales</taxon>
        <taxon>Nocardioidaceae</taxon>
        <taxon>Nocardioides</taxon>
    </lineage>
</organism>
<evidence type="ECO:0000313" key="2">
    <source>
        <dbReference type="EMBL" id="GAA4718626.1"/>
    </source>
</evidence>
<dbReference type="Pfam" id="PF08241">
    <property type="entry name" value="Methyltransf_11"/>
    <property type="match status" value="1"/>
</dbReference>
<dbReference type="EMBL" id="BAABKM010000005">
    <property type="protein sequence ID" value="GAA4718626.1"/>
    <property type="molecule type" value="Genomic_DNA"/>
</dbReference>
<dbReference type="InterPro" id="IPR029063">
    <property type="entry name" value="SAM-dependent_MTases_sf"/>
</dbReference>
<proteinExistence type="predicted"/>
<evidence type="ECO:0000259" key="1">
    <source>
        <dbReference type="Pfam" id="PF08241"/>
    </source>
</evidence>
<keyword evidence="2" id="KW-0489">Methyltransferase</keyword>
<dbReference type="Proteomes" id="UP001499974">
    <property type="component" value="Unassembled WGS sequence"/>
</dbReference>
<dbReference type="InterPro" id="IPR013216">
    <property type="entry name" value="Methyltransf_11"/>
</dbReference>
<dbReference type="GO" id="GO:0032259">
    <property type="term" value="P:methylation"/>
    <property type="evidence" value="ECO:0007669"/>
    <property type="project" value="UniProtKB-KW"/>
</dbReference>
<dbReference type="CDD" id="cd02440">
    <property type="entry name" value="AdoMet_MTases"/>
    <property type="match status" value="1"/>
</dbReference>
<accession>A0ABP8Y0T7</accession>
<keyword evidence="2" id="KW-0808">Transferase</keyword>
<keyword evidence="3" id="KW-1185">Reference proteome</keyword>
<name>A0ABP8Y0T7_9ACTN</name>
<dbReference type="PANTHER" id="PTHR43591">
    <property type="entry name" value="METHYLTRANSFERASE"/>
    <property type="match status" value="1"/>
</dbReference>
<gene>
    <name evidence="2" type="ORF">GCM10023349_43240</name>
</gene>
<dbReference type="SUPFAM" id="SSF53335">
    <property type="entry name" value="S-adenosyl-L-methionine-dependent methyltransferases"/>
    <property type="match status" value="1"/>
</dbReference>
<sequence>MTFHVPADAYARFMGRFSEPLGVAFADFAGVAPGMTVLDVGSGPGALTTELVRRVGAAHVAAVDPSPPFVAALRDRLPEVDVRTAAAEALPFGDGDFDATLAELVVHFMSDPVAGLREMARVTRPGGVVAACVWDHDGGGSPLSTCWDVARDLDPDVVDESGLAGAREGHLEQLATEAGLADVVGTLLTVEVEFATFDEWWEPYTFGIGPLGDYIRGLGDERRAALRARCAEVLPAAPFRITGSAWAVRARA</sequence>
<dbReference type="RefSeq" id="WP_345523781.1">
    <property type="nucleotide sequence ID" value="NZ_BAABKM010000005.1"/>
</dbReference>
<reference evidence="3" key="1">
    <citation type="journal article" date="2019" name="Int. J. Syst. Evol. Microbiol.">
        <title>The Global Catalogue of Microorganisms (GCM) 10K type strain sequencing project: providing services to taxonomists for standard genome sequencing and annotation.</title>
        <authorList>
            <consortium name="The Broad Institute Genomics Platform"/>
            <consortium name="The Broad Institute Genome Sequencing Center for Infectious Disease"/>
            <person name="Wu L."/>
            <person name="Ma J."/>
        </authorList>
    </citation>
    <scope>NUCLEOTIDE SEQUENCE [LARGE SCALE GENOMIC DNA]</scope>
    <source>
        <strain evidence="3">JCM 18531</strain>
    </source>
</reference>
<comment type="caution">
    <text evidence="2">The sequence shown here is derived from an EMBL/GenBank/DDBJ whole genome shotgun (WGS) entry which is preliminary data.</text>
</comment>
<feature type="domain" description="Methyltransferase type 11" evidence="1">
    <location>
        <begin position="38"/>
        <end position="130"/>
    </location>
</feature>
<protein>
    <submittedName>
        <fullName evidence="2">Class I SAM-dependent methyltransferase</fullName>
    </submittedName>
</protein>
<evidence type="ECO:0000313" key="3">
    <source>
        <dbReference type="Proteomes" id="UP001499974"/>
    </source>
</evidence>